<feature type="transmembrane region" description="Helical" evidence="7">
    <location>
        <begin position="18"/>
        <end position="40"/>
    </location>
</feature>
<organism evidence="9 10">
    <name type="scientific">Arcobacter roscoffensis</name>
    <dbReference type="NCBI Taxonomy" id="2961520"/>
    <lineage>
        <taxon>Bacteria</taxon>
        <taxon>Pseudomonadati</taxon>
        <taxon>Campylobacterota</taxon>
        <taxon>Epsilonproteobacteria</taxon>
        <taxon>Campylobacterales</taxon>
        <taxon>Arcobacteraceae</taxon>
        <taxon>Arcobacter</taxon>
    </lineage>
</organism>
<dbReference type="PANTHER" id="PTHR30625:SF18">
    <property type="entry name" value="TONB2 ENERGY TRANSDUCTION SYSTEM INNER MEMBRANE COMPONENT EXBB"/>
    <property type="match status" value="1"/>
</dbReference>
<comment type="subcellular location">
    <subcellularLocation>
        <location evidence="1">Cell inner membrane</location>
        <topology evidence="1">Multi-pass membrane protein</topology>
    </subcellularLocation>
    <subcellularLocation>
        <location evidence="6">Membrane</location>
        <topology evidence="6">Multi-pass membrane protein</topology>
    </subcellularLocation>
</comment>
<sequence length="173" mass="19766">MIEVYLDDLLAFFDKGGFVLYIVFAIALFLWTLLIERYIYISFEYKKYKKKVLEDLKNLNEKNRFKDEIKRCIVEEANFKLKTGLEFIKTLIIVCPLVGLLGTVTGMIEVFDVMAIMGTSNVKSMANGVSMATIPTMAGMVVALSGILFEKRLDLSIKYHTQKLELELSKVIK</sequence>
<name>A0ABY5E4Z8_9BACT</name>
<dbReference type="EMBL" id="CP100595">
    <property type="protein sequence ID" value="UTJ06937.1"/>
    <property type="molecule type" value="Genomic_DNA"/>
</dbReference>
<evidence type="ECO:0000256" key="6">
    <source>
        <dbReference type="RuleBase" id="RU004057"/>
    </source>
</evidence>
<evidence type="ECO:0000313" key="10">
    <source>
        <dbReference type="Proteomes" id="UP001060012"/>
    </source>
</evidence>
<evidence type="ECO:0000256" key="3">
    <source>
        <dbReference type="ARBA" id="ARBA00022692"/>
    </source>
</evidence>
<dbReference type="InterPro" id="IPR050790">
    <property type="entry name" value="ExbB/TolQ_transport"/>
</dbReference>
<evidence type="ECO:0000313" key="9">
    <source>
        <dbReference type="EMBL" id="UTJ06937.1"/>
    </source>
</evidence>
<feature type="domain" description="MotA/TolQ/ExbB proton channel" evidence="8">
    <location>
        <begin position="56"/>
        <end position="165"/>
    </location>
</feature>
<evidence type="ECO:0000256" key="5">
    <source>
        <dbReference type="ARBA" id="ARBA00023136"/>
    </source>
</evidence>
<keyword evidence="4 7" id="KW-1133">Transmembrane helix</keyword>
<reference evidence="9" key="1">
    <citation type="submission" date="2022-07" db="EMBL/GenBank/DDBJ databases">
        <title>Arcobacter roscoffensis sp. nov., a marine bacterium isolated from coastal seawater collected from Roscoff, France.</title>
        <authorList>
            <person name="Pascual J."/>
            <person name="Lepeaux C."/>
            <person name="Methner A."/>
            <person name="Overmann J."/>
        </authorList>
    </citation>
    <scope>NUCLEOTIDE SEQUENCE</scope>
    <source>
        <strain evidence="9">ARW1-2F2</strain>
    </source>
</reference>
<dbReference type="PANTHER" id="PTHR30625">
    <property type="entry name" value="PROTEIN TOLQ"/>
    <property type="match status" value="1"/>
</dbReference>
<feature type="transmembrane region" description="Helical" evidence="7">
    <location>
        <begin position="87"/>
        <end position="108"/>
    </location>
</feature>
<protein>
    <submittedName>
        <fullName evidence="9">MotA/TolQ/ExbB proton channel family protein</fullName>
    </submittedName>
</protein>
<proteinExistence type="inferred from homology"/>
<keyword evidence="2" id="KW-1003">Cell membrane</keyword>
<gene>
    <name evidence="9" type="ORF">NJU99_02265</name>
</gene>
<evidence type="ECO:0000256" key="2">
    <source>
        <dbReference type="ARBA" id="ARBA00022475"/>
    </source>
</evidence>
<keyword evidence="3 7" id="KW-0812">Transmembrane</keyword>
<evidence type="ECO:0000256" key="4">
    <source>
        <dbReference type="ARBA" id="ARBA00022989"/>
    </source>
</evidence>
<dbReference type="RefSeq" id="WP_254577116.1">
    <property type="nucleotide sequence ID" value="NZ_CP100595.1"/>
</dbReference>
<feature type="transmembrane region" description="Helical" evidence="7">
    <location>
        <begin position="128"/>
        <end position="149"/>
    </location>
</feature>
<keyword evidence="10" id="KW-1185">Reference proteome</keyword>
<keyword evidence="6" id="KW-0653">Protein transport</keyword>
<keyword evidence="5 7" id="KW-0472">Membrane</keyword>
<evidence type="ECO:0000259" key="8">
    <source>
        <dbReference type="Pfam" id="PF01618"/>
    </source>
</evidence>
<evidence type="ECO:0000256" key="1">
    <source>
        <dbReference type="ARBA" id="ARBA00004429"/>
    </source>
</evidence>
<keyword evidence="6" id="KW-0813">Transport</keyword>
<dbReference type="Proteomes" id="UP001060012">
    <property type="component" value="Chromosome"/>
</dbReference>
<accession>A0ABY5E4Z8</accession>
<evidence type="ECO:0000256" key="7">
    <source>
        <dbReference type="SAM" id="Phobius"/>
    </source>
</evidence>
<dbReference type="Pfam" id="PF01618">
    <property type="entry name" value="MotA_ExbB"/>
    <property type="match status" value="1"/>
</dbReference>
<comment type="similarity">
    <text evidence="6">Belongs to the exbB/tolQ family.</text>
</comment>
<dbReference type="InterPro" id="IPR002898">
    <property type="entry name" value="MotA_ExbB_proton_chnl"/>
</dbReference>